<protein>
    <submittedName>
        <fullName evidence="2">Uncharacterized protein LOC142163208</fullName>
    </submittedName>
</protein>
<proteinExistence type="predicted"/>
<evidence type="ECO:0000313" key="2">
    <source>
        <dbReference type="RefSeq" id="XP_075076570.1"/>
    </source>
</evidence>
<reference evidence="2" key="2">
    <citation type="submission" date="2025-08" db="UniProtKB">
        <authorList>
            <consortium name="RefSeq"/>
        </authorList>
    </citation>
    <scope>IDENTIFICATION</scope>
    <source>
        <tissue evidence="2">Leaf</tissue>
    </source>
</reference>
<organism evidence="1 2">
    <name type="scientific">Nicotiana tabacum</name>
    <name type="common">Common tobacco</name>
    <dbReference type="NCBI Taxonomy" id="4097"/>
    <lineage>
        <taxon>Eukaryota</taxon>
        <taxon>Viridiplantae</taxon>
        <taxon>Streptophyta</taxon>
        <taxon>Embryophyta</taxon>
        <taxon>Tracheophyta</taxon>
        <taxon>Spermatophyta</taxon>
        <taxon>Magnoliopsida</taxon>
        <taxon>eudicotyledons</taxon>
        <taxon>Gunneridae</taxon>
        <taxon>Pentapetalae</taxon>
        <taxon>asterids</taxon>
        <taxon>lamiids</taxon>
        <taxon>Solanales</taxon>
        <taxon>Solanaceae</taxon>
        <taxon>Nicotianoideae</taxon>
        <taxon>Nicotianeae</taxon>
        <taxon>Nicotiana</taxon>
    </lineage>
</organism>
<gene>
    <name evidence="2" type="primary">LOC142163208</name>
</gene>
<reference evidence="1" key="1">
    <citation type="journal article" date="2014" name="Nat. Commun.">
        <title>The tobacco genome sequence and its comparison with those of tomato and potato.</title>
        <authorList>
            <person name="Sierro N."/>
            <person name="Battey J.N."/>
            <person name="Ouadi S."/>
            <person name="Bakaher N."/>
            <person name="Bovet L."/>
            <person name="Willig A."/>
            <person name="Goepfert S."/>
            <person name="Peitsch M.C."/>
            <person name="Ivanov N.V."/>
        </authorList>
    </citation>
    <scope>NUCLEOTIDE SEQUENCE [LARGE SCALE GENOMIC DNA]</scope>
</reference>
<evidence type="ECO:0000313" key="1">
    <source>
        <dbReference type="Proteomes" id="UP000790787"/>
    </source>
</evidence>
<sequence length="119" mass="13777">MVALALELRIEEWSEEVQEKVKAKKASYLKLIERVNEEAKRINKEGYKRAKKEVKLAVTAAKTTAFGSLYEDFGAKDVDKKLYKLAKAKEMKAHDLDQVKCIKDEEGRVLIEEAHIRRR</sequence>
<keyword evidence="1" id="KW-1185">Reference proteome</keyword>
<dbReference type="RefSeq" id="XP_075076570.1">
    <property type="nucleotide sequence ID" value="XM_075220469.1"/>
</dbReference>
<accession>A0AC58RV57</accession>
<name>A0AC58RV57_TOBAC</name>
<dbReference type="Proteomes" id="UP000790787">
    <property type="component" value="Chromosome 8"/>
</dbReference>